<keyword evidence="2" id="KW-1185">Reference proteome</keyword>
<evidence type="ECO:0000313" key="1">
    <source>
        <dbReference type="EMBL" id="KIM52407.1"/>
    </source>
</evidence>
<organism evidence="1 2">
    <name type="scientific">Scleroderma citrinum Foug A</name>
    <dbReference type="NCBI Taxonomy" id="1036808"/>
    <lineage>
        <taxon>Eukaryota</taxon>
        <taxon>Fungi</taxon>
        <taxon>Dikarya</taxon>
        <taxon>Basidiomycota</taxon>
        <taxon>Agaricomycotina</taxon>
        <taxon>Agaricomycetes</taxon>
        <taxon>Agaricomycetidae</taxon>
        <taxon>Boletales</taxon>
        <taxon>Sclerodermatineae</taxon>
        <taxon>Sclerodermataceae</taxon>
        <taxon>Scleroderma</taxon>
    </lineage>
</organism>
<dbReference type="AlphaFoldDB" id="A0A0C2ZHY1"/>
<proteinExistence type="predicted"/>
<protein>
    <submittedName>
        <fullName evidence="1">Uncharacterized protein</fullName>
    </submittedName>
</protein>
<dbReference type="Proteomes" id="UP000053989">
    <property type="component" value="Unassembled WGS sequence"/>
</dbReference>
<dbReference type="EMBL" id="KN822211">
    <property type="protein sequence ID" value="KIM52407.1"/>
    <property type="molecule type" value="Genomic_DNA"/>
</dbReference>
<sequence>MARTWSRNESYICSSMLPLSASMVSKGDFSCYGRKRCDKLKLDRKEQCGTGPIFG</sequence>
<reference evidence="1 2" key="1">
    <citation type="submission" date="2014-04" db="EMBL/GenBank/DDBJ databases">
        <authorList>
            <consortium name="DOE Joint Genome Institute"/>
            <person name="Kuo A."/>
            <person name="Kohler A."/>
            <person name="Nagy L.G."/>
            <person name="Floudas D."/>
            <person name="Copeland A."/>
            <person name="Barry K.W."/>
            <person name="Cichocki N."/>
            <person name="Veneault-Fourrey C."/>
            <person name="LaButti K."/>
            <person name="Lindquist E.A."/>
            <person name="Lipzen A."/>
            <person name="Lundell T."/>
            <person name="Morin E."/>
            <person name="Murat C."/>
            <person name="Sun H."/>
            <person name="Tunlid A."/>
            <person name="Henrissat B."/>
            <person name="Grigoriev I.V."/>
            <person name="Hibbett D.S."/>
            <person name="Martin F."/>
            <person name="Nordberg H.P."/>
            <person name="Cantor M.N."/>
            <person name="Hua S.X."/>
        </authorList>
    </citation>
    <scope>NUCLEOTIDE SEQUENCE [LARGE SCALE GENOMIC DNA]</scope>
    <source>
        <strain evidence="1 2">Foug A</strain>
    </source>
</reference>
<name>A0A0C2ZHY1_9AGAM</name>
<reference evidence="2" key="2">
    <citation type="submission" date="2015-01" db="EMBL/GenBank/DDBJ databases">
        <title>Evolutionary Origins and Diversification of the Mycorrhizal Mutualists.</title>
        <authorList>
            <consortium name="DOE Joint Genome Institute"/>
            <consortium name="Mycorrhizal Genomics Consortium"/>
            <person name="Kohler A."/>
            <person name="Kuo A."/>
            <person name="Nagy L.G."/>
            <person name="Floudas D."/>
            <person name="Copeland A."/>
            <person name="Barry K.W."/>
            <person name="Cichocki N."/>
            <person name="Veneault-Fourrey C."/>
            <person name="LaButti K."/>
            <person name="Lindquist E.A."/>
            <person name="Lipzen A."/>
            <person name="Lundell T."/>
            <person name="Morin E."/>
            <person name="Murat C."/>
            <person name="Riley R."/>
            <person name="Ohm R."/>
            <person name="Sun H."/>
            <person name="Tunlid A."/>
            <person name="Henrissat B."/>
            <person name="Grigoriev I.V."/>
            <person name="Hibbett D.S."/>
            <person name="Martin F."/>
        </authorList>
    </citation>
    <scope>NUCLEOTIDE SEQUENCE [LARGE SCALE GENOMIC DNA]</scope>
    <source>
        <strain evidence="2">Foug A</strain>
    </source>
</reference>
<evidence type="ECO:0000313" key="2">
    <source>
        <dbReference type="Proteomes" id="UP000053989"/>
    </source>
</evidence>
<dbReference type="InParanoid" id="A0A0C2ZHY1"/>
<accession>A0A0C2ZHY1</accession>
<gene>
    <name evidence="1" type="ORF">SCLCIDRAFT_1223759</name>
</gene>
<dbReference type="HOGENOM" id="CLU_3033704_0_0_1"/>